<accession>A0ABW7N5W1</accession>
<dbReference type="Gene3D" id="1.10.3730.10">
    <property type="entry name" value="ProC C-terminal domain-like"/>
    <property type="match status" value="1"/>
</dbReference>
<evidence type="ECO:0000256" key="3">
    <source>
        <dbReference type="ARBA" id="ARBA00023002"/>
    </source>
</evidence>
<dbReference type="Pfam" id="PF03807">
    <property type="entry name" value="F420_oxidored"/>
    <property type="match status" value="1"/>
</dbReference>
<keyword evidence="3 4" id="KW-0560">Oxidoreductase</keyword>
<dbReference type="SUPFAM" id="SSF48179">
    <property type="entry name" value="6-phosphogluconate dehydrogenase C-terminal domain-like"/>
    <property type="match status" value="1"/>
</dbReference>
<dbReference type="Proteomes" id="UP001610063">
    <property type="component" value="Unassembled WGS sequence"/>
</dbReference>
<feature type="domain" description="Pyrroline-5-carboxylate reductase catalytic N-terminal" evidence="6">
    <location>
        <begin position="8"/>
        <end position="99"/>
    </location>
</feature>
<proteinExistence type="inferred from homology"/>
<comment type="catalytic activity">
    <reaction evidence="4">
        <text>L-proline + NAD(+) = (S)-1-pyrroline-5-carboxylate + NADH + 2 H(+)</text>
        <dbReference type="Rhea" id="RHEA:14105"/>
        <dbReference type="ChEBI" id="CHEBI:15378"/>
        <dbReference type="ChEBI" id="CHEBI:17388"/>
        <dbReference type="ChEBI" id="CHEBI:57540"/>
        <dbReference type="ChEBI" id="CHEBI:57945"/>
        <dbReference type="ChEBI" id="CHEBI:60039"/>
        <dbReference type="EC" id="1.5.1.2"/>
    </reaction>
</comment>
<evidence type="ECO:0000313" key="8">
    <source>
        <dbReference type="EMBL" id="MFH6982039.1"/>
    </source>
</evidence>
<dbReference type="PANTHER" id="PTHR11645:SF0">
    <property type="entry name" value="PYRROLINE-5-CARBOXYLATE REDUCTASE 3"/>
    <property type="match status" value="1"/>
</dbReference>
<evidence type="ECO:0000259" key="6">
    <source>
        <dbReference type="Pfam" id="PF03807"/>
    </source>
</evidence>
<keyword evidence="9" id="KW-1185">Reference proteome</keyword>
<reference evidence="8 9" key="1">
    <citation type="journal article" date="2013" name="Int. J. Syst. Evol. Microbiol.">
        <title>Marinoscillum luteum sp. nov., isolated from marine sediment.</title>
        <authorList>
            <person name="Cha I.T."/>
            <person name="Park S.J."/>
            <person name="Kim S.J."/>
            <person name="Kim J.G."/>
            <person name="Jung M.Y."/>
            <person name="Shin K.S."/>
            <person name="Kwon K.K."/>
            <person name="Yang S.H."/>
            <person name="Seo Y.S."/>
            <person name="Rhee S.K."/>
        </authorList>
    </citation>
    <scope>NUCLEOTIDE SEQUENCE [LARGE SCALE GENOMIC DNA]</scope>
    <source>
        <strain evidence="8 9">KCTC 23939</strain>
    </source>
</reference>
<dbReference type="PIRSF" id="PIRSF000193">
    <property type="entry name" value="Pyrrol-5-carb_rd"/>
    <property type="match status" value="1"/>
</dbReference>
<comment type="function">
    <text evidence="4">Catalyzes the reduction of 1-pyrroline-5-carboxylate (PCA) to L-proline.</text>
</comment>
<dbReference type="NCBIfam" id="TIGR00112">
    <property type="entry name" value="proC"/>
    <property type="match status" value="1"/>
</dbReference>
<keyword evidence="4" id="KW-0963">Cytoplasm</keyword>
<keyword evidence="2 4" id="KW-0521">NADP</keyword>
<evidence type="ECO:0000256" key="4">
    <source>
        <dbReference type="HAMAP-Rule" id="MF_01925"/>
    </source>
</evidence>
<evidence type="ECO:0000256" key="1">
    <source>
        <dbReference type="ARBA" id="ARBA00005525"/>
    </source>
</evidence>
<dbReference type="InterPro" id="IPR008927">
    <property type="entry name" value="6-PGluconate_DH-like_C_sf"/>
</dbReference>
<dbReference type="InterPro" id="IPR000304">
    <property type="entry name" value="Pyrroline-COOH_reductase"/>
</dbReference>
<comment type="pathway">
    <text evidence="4">Amino-acid biosynthesis; L-proline biosynthesis; L-proline from L-glutamate 5-semialdehyde: step 1/1.</text>
</comment>
<comment type="catalytic activity">
    <reaction evidence="4">
        <text>L-proline + NADP(+) = (S)-1-pyrroline-5-carboxylate + NADPH + 2 H(+)</text>
        <dbReference type="Rhea" id="RHEA:14109"/>
        <dbReference type="ChEBI" id="CHEBI:15378"/>
        <dbReference type="ChEBI" id="CHEBI:17388"/>
        <dbReference type="ChEBI" id="CHEBI:57783"/>
        <dbReference type="ChEBI" id="CHEBI:58349"/>
        <dbReference type="ChEBI" id="CHEBI:60039"/>
        <dbReference type="EC" id="1.5.1.2"/>
    </reaction>
</comment>
<dbReference type="GO" id="GO:0004735">
    <property type="term" value="F:pyrroline-5-carboxylate reductase activity"/>
    <property type="evidence" value="ECO:0007669"/>
    <property type="project" value="UniProtKB-EC"/>
</dbReference>
<dbReference type="PANTHER" id="PTHR11645">
    <property type="entry name" value="PYRROLINE-5-CARBOXYLATE REDUCTASE"/>
    <property type="match status" value="1"/>
</dbReference>
<protein>
    <recommendedName>
        <fullName evidence="4 5">Pyrroline-5-carboxylate reductase</fullName>
        <shortName evidence="4">P5C reductase</shortName>
        <shortName evidence="4">P5CR</shortName>
        <ecNumber evidence="4 5">1.5.1.2</ecNumber>
    </recommendedName>
    <alternativeName>
        <fullName evidence="4">PCA reductase</fullName>
    </alternativeName>
</protein>
<dbReference type="EMBL" id="JBIPKE010000008">
    <property type="protein sequence ID" value="MFH6982039.1"/>
    <property type="molecule type" value="Genomic_DNA"/>
</dbReference>
<dbReference type="SUPFAM" id="SSF51735">
    <property type="entry name" value="NAD(P)-binding Rossmann-fold domains"/>
    <property type="match status" value="1"/>
</dbReference>
<evidence type="ECO:0000256" key="5">
    <source>
        <dbReference type="NCBIfam" id="TIGR00112"/>
    </source>
</evidence>
<evidence type="ECO:0000256" key="2">
    <source>
        <dbReference type="ARBA" id="ARBA00022857"/>
    </source>
</evidence>
<dbReference type="Gene3D" id="3.40.50.720">
    <property type="entry name" value="NAD(P)-binding Rossmann-like Domain"/>
    <property type="match status" value="1"/>
</dbReference>
<comment type="subcellular location">
    <subcellularLocation>
        <location evidence="4">Cytoplasm</location>
    </subcellularLocation>
</comment>
<dbReference type="InterPro" id="IPR028939">
    <property type="entry name" value="P5C_Rdtase_cat_N"/>
</dbReference>
<name>A0ABW7N5W1_9BACT</name>
<dbReference type="EC" id="1.5.1.2" evidence="4 5"/>
<dbReference type="RefSeq" id="WP_395415838.1">
    <property type="nucleotide sequence ID" value="NZ_JBIPKE010000008.1"/>
</dbReference>
<organism evidence="8 9">
    <name type="scientific">Marinoscillum luteum</name>
    <dbReference type="NCBI Taxonomy" id="861051"/>
    <lineage>
        <taxon>Bacteria</taxon>
        <taxon>Pseudomonadati</taxon>
        <taxon>Bacteroidota</taxon>
        <taxon>Cytophagia</taxon>
        <taxon>Cytophagales</taxon>
        <taxon>Reichenbachiellaceae</taxon>
        <taxon>Marinoscillum</taxon>
    </lineage>
</organism>
<sequence length="267" mass="28586">MELTDSNIAILGAGNLGIAIAQGIVEEQLKEAGQICLTRRNLDHVGYLKAKGFQVSSNNLEAVKQAKMVLLCVQPKQLPRLLEQINPGLTKDHLLVSVITGVSIAEIKSHLNVEVPVVRAMPNTAIAIGESMTCICSEDSKDDALAVQKIFNALGKTLIIEEKLMQAATVLGASGIAFFMRYLRAATQGGVQMGFHSEDAQMIAVQTAKGAASLILENGQHPEVEIDKVTTPEGCTIAGLNEMEHQGLSSALIKGLMVSYEKIKNIK</sequence>
<evidence type="ECO:0000313" key="9">
    <source>
        <dbReference type="Proteomes" id="UP001610063"/>
    </source>
</evidence>
<dbReference type="InterPro" id="IPR029036">
    <property type="entry name" value="P5CR_dimer"/>
</dbReference>
<comment type="similarity">
    <text evidence="1 4">Belongs to the pyrroline-5-carboxylate reductase family.</text>
</comment>
<dbReference type="InterPro" id="IPR036291">
    <property type="entry name" value="NAD(P)-bd_dom_sf"/>
</dbReference>
<keyword evidence="4" id="KW-0641">Proline biosynthesis</keyword>
<dbReference type="Pfam" id="PF14748">
    <property type="entry name" value="P5CR_dimer"/>
    <property type="match status" value="1"/>
</dbReference>
<keyword evidence="4" id="KW-0028">Amino-acid biosynthesis</keyword>
<feature type="domain" description="Pyrroline-5-carboxylate reductase dimerisation" evidence="7">
    <location>
        <begin position="162"/>
        <end position="264"/>
    </location>
</feature>
<evidence type="ECO:0000259" key="7">
    <source>
        <dbReference type="Pfam" id="PF14748"/>
    </source>
</evidence>
<gene>
    <name evidence="4 8" type="primary">proC</name>
    <name evidence="8" type="ORF">ACHKAR_01245</name>
</gene>
<comment type="caution">
    <text evidence="8">The sequence shown here is derived from an EMBL/GenBank/DDBJ whole genome shotgun (WGS) entry which is preliminary data.</text>
</comment>
<dbReference type="HAMAP" id="MF_01925">
    <property type="entry name" value="P5C_reductase"/>
    <property type="match status" value="1"/>
</dbReference>